<evidence type="ECO:0000313" key="2">
    <source>
        <dbReference type="Proteomes" id="UP000276133"/>
    </source>
</evidence>
<evidence type="ECO:0000313" key="1">
    <source>
        <dbReference type="EMBL" id="RNA30341.1"/>
    </source>
</evidence>
<dbReference type="EMBL" id="REGN01002096">
    <property type="protein sequence ID" value="RNA30341.1"/>
    <property type="molecule type" value="Genomic_DNA"/>
</dbReference>
<dbReference type="AlphaFoldDB" id="A0A3M7S3K7"/>
<keyword evidence="2" id="KW-1185">Reference proteome</keyword>
<gene>
    <name evidence="1" type="ORF">BpHYR1_013618</name>
</gene>
<organism evidence="1 2">
    <name type="scientific">Brachionus plicatilis</name>
    <name type="common">Marine rotifer</name>
    <name type="synonym">Brachionus muelleri</name>
    <dbReference type="NCBI Taxonomy" id="10195"/>
    <lineage>
        <taxon>Eukaryota</taxon>
        <taxon>Metazoa</taxon>
        <taxon>Spiralia</taxon>
        <taxon>Gnathifera</taxon>
        <taxon>Rotifera</taxon>
        <taxon>Eurotatoria</taxon>
        <taxon>Monogononta</taxon>
        <taxon>Pseudotrocha</taxon>
        <taxon>Ploima</taxon>
        <taxon>Brachionidae</taxon>
        <taxon>Brachionus</taxon>
    </lineage>
</organism>
<proteinExistence type="predicted"/>
<accession>A0A3M7S3K7</accession>
<name>A0A3M7S3K7_BRAPC</name>
<sequence length="68" mass="8254">MVKEYKAGFESRYIEYPTPFLNYELKLGTAAKKINIILSKYKINYFSCYVKQKKFNRKNKFILVRMNE</sequence>
<reference evidence="1 2" key="1">
    <citation type="journal article" date="2018" name="Sci. Rep.">
        <title>Genomic signatures of local adaptation to the degree of environmental predictability in rotifers.</title>
        <authorList>
            <person name="Franch-Gras L."/>
            <person name="Hahn C."/>
            <person name="Garcia-Roger E.M."/>
            <person name="Carmona M.J."/>
            <person name="Serra M."/>
            <person name="Gomez A."/>
        </authorList>
    </citation>
    <scope>NUCLEOTIDE SEQUENCE [LARGE SCALE GENOMIC DNA]</scope>
    <source>
        <strain evidence="1">HYR1</strain>
    </source>
</reference>
<dbReference type="Proteomes" id="UP000276133">
    <property type="component" value="Unassembled WGS sequence"/>
</dbReference>
<comment type="caution">
    <text evidence="1">The sequence shown here is derived from an EMBL/GenBank/DDBJ whole genome shotgun (WGS) entry which is preliminary data.</text>
</comment>
<protein>
    <submittedName>
        <fullName evidence="1">Uncharacterized protein</fullName>
    </submittedName>
</protein>